<keyword evidence="4" id="KW-0802">TPR repeat</keyword>
<keyword evidence="8" id="KW-1185">Reference proteome</keyword>
<feature type="repeat" description="TPR" evidence="4">
    <location>
        <begin position="67"/>
        <end position="100"/>
    </location>
</feature>
<dbReference type="SMART" id="SM00028">
    <property type="entry name" value="TPR"/>
    <property type="match status" value="2"/>
</dbReference>
<dbReference type="InterPro" id="IPR036737">
    <property type="entry name" value="OmpA-like_sf"/>
</dbReference>
<reference evidence="8" key="1">
    <citation type="journal article" date="2019" name="Int. J. Syst. Evol. Microbiol.">
        <title>The Global Catalogue of Microorganisms (GCM) 10K type strain sequencing project: providing services to taxonomists for standard genome sequencing and annotation.</title>
        <authorList>
            <consortium name="The Broad Institute Genomics Platform"/>
            <consortium name="The Broad Institute Genome Sequencing Center for Infectious Disease"/>
            <person name="Wu L."/>
            <person name="Ma J."/>
        </authorList>
    </citation>
    <scope>NUCLEOTIDE SEQUENCE [LARGE SCALE GENOMIC DNA]</scope>
    <source>
        <strain evidence="8">CGMCC 1.10832</strain>
    </source>
</reference>
<dbReference type="InterPro" id="IPR019734">
    <property type="entry name" value="TPR_rpt"/>
</dbReference>
<dbReference type="InterPro" id="IPR011990">
    <property type="entry name" value="TPR-like_helical_dom_sf"/>
</dbReference>
<dbReference type="PRINTS" id="PR01021">
    <property type="entry name" value="OMPADOMAIN"/>
</dbReference>
<dbReference type="Pfam" id="PF00691">
    <property type="entry name" value="OmpA"/>
    <property type="match status" value="1"/>
</dbReference>
<evidence type="ECO:0000256" key="5">
    <source>
        <dbReference type="PROSITE-ProRule" id="PRU00473"/>
    </source>
</evidence>
<dbReference type="InterPro" id="IPR006665">
    <property type="entry name" value="OmpA-like"/>
</dbReference>
<protein>
    <submittedName>
        <fullName evidence="7">Membrane protein</fullName>
    </submittedName>
</protein>
<dbReference type="PROSITE" id="PS50005">
    <property type="entry name" value="TPR"/>
    <property type="match status" value="1"/>
</dbReference>
<feature type="domain" description="OmpA-like" evidence="6">
    <location>
        <begin position="591"/>
        <end position="705"/>
    </location>
</feature>
<dbReference type="EMBL" id="BMEC01000009">
    <property type="protein sequence ID" value="GGC41499.1"/>
    <property type="molecule type" value="Genomic_DNA"/>
</dbReference>
<name>A0ABQ1MJ13_9BACT</name>
<dbReference type="Gene3D" id="2.120.10.30">
    <property type="entry name" value="TolB, C-terminal domain"/>
    <property type="match status" value="1"/>
</dbReference>
<keyword evidence="3" id="KW-0998">Cell outer membrane</keyword>
<dbReference type="PANTHER" id="PTHR30329">
    <property type="entry name" value="STATOR ELEMENT OF FLAGELLAR MOTOR COMPLEX"/>
    <property type="match status" value="1"/>
</dbReference>
<organism evidence="7 8">
    <name type="scientific">Marivirga lumbricoides</name>
    <dbReference type="NCBI Taxonomy" id="1046115"/>
    <lineage>
        <taxon>Bacteria</taxon>
        <taxon>Pseudomonadati</taxon>
        <taxon>Bacteroidota</taxon>
        <taxon>Cytophagia</taxon>
        <taxon>Cytophagales</taxon>
        <taxon>Marivirgaceae</taxon>
        <taxon>Marivirga</taxon>
    </lineage>
</organism>
<evidence type="ECO:0000313" key="8">
    <source>
        <dbReference type="Proteomes" id="UP000636010"/>
    </source>
</evidence>
<evidence type="ECO:0000313" key="7">
    <source>
        <dbReference type="EMBL" id="GGC41499.1"/>
    </source>
</evidence>
<comment type="subcellular location">
    <subcellularLocation>
        <location evidence="1">Cell outer membrane</location>
    </subcellularLocation>
</comment>
<sequence length="705" mass="79735">MKLQYRLLFIFLTTIVFMNKSFSQEKTPEELSQDYLVMAEEVLAATKALVQAREMYVLAAEADPNSAKANFMAGNTYLQTTEKSKATTYLLRAYQLDPNYKFDLLYLIGRAYQYGYEFETAIEYYDEYQRKLEKSAEYKGSDKTPLIEVERRIYESENGIRYKSEPVNYSIVNVGSNINSESWDFAPNVNAEEDMMVFTTRRGQGNLNENVFDDNFHYEDIFISRKSNGKWQPAKNIGSVVNTKYHDSNLAFSPDGKTLYIYSDEGNGDIYYTNLLSEDTWSPPIGLSENINSTGYNEKSISQSPDGNTVFFASNRPGGNGGFDIYFSTKNKKGEWGPSKNLGSVINTEMDEDGPFIQFDGKTLYFSSTGHDGMGGFDIYKSVYDSTSAEWSTPENLGYPLNSPDDDIYFVMTKDGKTGYYASVRDDGMGYNDIYRVTIADPGSDLKKAQASQNEKKVDVEESTNDTKVTGVDVPKAEEKKIVEEKVVEQKPIVPTAVPVNLMVRVLDAETGEPIDVTINLKSIPDNLAVPAVKVDKGIYSFAIVRKKTTDFLLSTEKVGYIFTNKRLSVPASTDKEQTVRETIRLSKPVVGTRRILKNIYFDFDKATFTIESYDELNKMVKFLEQNPDVNVEIAGHTDNIGDKAYNKTLSQMRSNRVVNYLTGKGIDKRRLTSRGYGEEKPLVSNDDEVMGREINRRVEFVVIE</sequence>
<dbReference type="Gene3D" id="1.25.40.10">
    <property type="entry name" value="Tetratricopeptide repeat domain"/>
    <property type="match status" value="1"/>
</dbReference>
<comment type="caution">
    <text evidence="7">The sequence shown here is derived from an EMBL/GenBank/DDBJ whole genome shotgun (WGS) entry which is preliminary data.</text>
</comment>
<dbReference type="SUPFAM" id="SSF82171">
    <property type="entry name" value="DPP6 N-terminal domain-like"/>
    <property type="match status" value="1"/>
</dbReference>
<keyword evidence="2 5" id="KW-0472">Membrane</keyword>
<proteinExistence type="predicted"/>
<dbReference type="Gene3D" id="3.30.1330.60">
    <property type="entry name" value="OmpA-like domain"/>
    <property type="match status" value="1"/>
</dbReference>
<dbReference type="InterPro" id="IPR011042">
    <property type="entry name" value="6-blade_b-propeller_TolB-like"/>
</dbReference>
<evidence type="ECO:0000256" key="3">
    <source>
        <dbReference type="ARBA" id="ARBA00023237"/>
    </source>
</evidence>
<dbReference type="InterPro" id="IPR006664">
    <property type="entry name" value="OMP_bac"/>
</dbReference>
<dbReference type="SUPFAM" id="SSF103088">
    <property type="entry name" value="OmpA-like"/>
    <property type="match status" value="1"/>
</dbReference>
<accession>A0ABQ1MJ13</accession>
<dbReference type="PROSITE" id="PS51123">
    <property type="entry name" value="OMPA_2"/>
    <property type="match status" value="1"/>
</dbReference>
<evidence type="ECO:0000256" key="4">
    <source>
        <dbReference type="PROSITE-ProRule" id="PRU00339"/>
    </source>
</evidence>
<dbReference type="SUPFAM" id="SSF48452">
    <property type="entry name" value="TPR-like"/>
    <property type="match status" value="1"/>
</dbReference>
<dbReference type="InterPro" id="IPR011659">
    <property type="entry name" value="WD40"/>
</dbReference>
<dbReference type="CDD" id="cd07185">
    <property type="entry name" value="OmpA_C-like"/>
    <property type="match status" value="1"/>
</dbReference>
<dbReference type="InterPro" id="IPR050330">
    <property type="entry name" value="Bact_OuterMem_StrucFunc"/>
</dbReference>
<evidence type="ECO:0000259" key="6">
    <source>
        <dbReference type="PROSITE" id="PS51123"/>
    </source>
</evidence>
<dbReference type="PANTHER" id="PTHR30329:SF21">
    <property type="entry name" value="LIPOPROTEIN YIAD-RELATED"/>
    <property type="match status" value="1"/>
</dbReference>
<evidence type="ECO:0000256" key="2">
    <source>
        <dbReference type="ARBA" id="ARBA00023136"/>
    </source>
</evidence>
<dbReference type="Proteomes" id="UP000636010">
    <property type="component" value="Unassembled WGS sequence"/>
</dbReference>
<gene>
    <name evidence="7" type="ORF">GCM10011506_28830</name>
</gene>
<evidence type="ECO:0000256" key="1">
    <source>
        <dbReference type="ARBA" id="ARBA00004442"/>
    </source>
</evidence>
<dbReference type="Pfam" id="PF07676">
    <property type="entry name" value="PD40"/>
    <property type="match status" value="3"/>
</dbReference>